<dbReference type="GO" id="GO:0043022">
    <property type="term" value="F:ribosome binding"/>
    <property type="evidence" value="ECO:0007669"/>
    <property type="project" value="UniProtKB-UniRule"/>
</dbReference>
<dbReference type="Gene3D" id="2.40.50.250">
    <property type="entry name" value="bipa protein"/>
    <property type="match status" value="1"/>
</dbReference>
<comment type="subunit">
    <text evidence="3">Monomer.</text>
</comment>
<dbReference type="PANTHER" id="PTHR42908:SF8">
    <property type="entry name" value="TR-TYPE G DOMAIN-CONTAINING PROTEIN"/>
    <property type="match status" value="1"/>
</dbReference>
<gene>
    <name evidence="3" type="primary">bipA</name>
    <name evidence="5" type="ORF">SAMN06295987_10513</name>
</gene>
<dbReference type="GO" id="GO:0097216">
    <property type="term" value="F:guanosine tetraphosphate binding"/>
    <property type="evidence" value="ECO:0007669"/>
    <property type="project" value="UniProtKB-ARBA"/>
</dbReference>
<dbReference type="InterPro" id="IPR005225">
    <property type="entry name" value="Small_GTP-bd"/>
</dbReference>
<keyword evidence="2 3" id="KW-0342">GTP-binding</keyword>
<comment type="subcellular location">
    <subcellularLocation>
        <location evidence="3">Cytoplasm</location>
    </subcellularLocation>
    <text evidence="3">Binds to ribosomes.</text>
</comment>
<keyword evidence="3" id="KW-0963">Cytoplasm</keyword>
<reference evidence="6" key="1">
    <citation type="submission" date="2017-02" db="EMBL/GenBank/DDBJ databases">
        <authorList>
            <person name="Varghese N."/>
            <person name="Submissions S."/>
        </authorList>
    </citation>
    <scope>NUCLEOTIDE SEQUENCE [LARGE SCALE GENOMIC DNA]</scope>
    <source>
        <strain evidence="6">SM117</strain>
    </source>
</reference>
<dbReference type="InterPro" id="IPR047042">
    <property type="entry name" value="BipA_II"/>
</dbReference>
<evidence type="ECO:0000256" key="1">
    <source>
        <dbReference type="ARBA" id="ARBA00022741"/>
    </source>
</evidence>
<comment type="function">
    <text evidence="3">A 50S ribosomal subunit assembly protein with GTPase activity, required for 50S subunit assembly at low temperatures, may also play a role in translation. Binds GTP and analogs. Binds the 70S ribosome between the 30S and 50S subunits, in a similar position as ribosome-bound EF-G; it contacts a number of ribosomal proteins, both rRNAs and the A-site tRNA.</text>
</comment>
<dbReference type="InterPro" id="IPR031157">
    <property type="entry name" value="G_TR_CS"/>
</dbReference>
<dbReference type="Gene3D" id="3.30.70.870">
    <property type="entry name" value="Elongation Factor G (Translational Gtpase), domain 3"/>
    <property type="match status" value="1"/>
</dbReference>
<feature type="domain" description="Tr-type G" evidence="4">
    <location>
        <begin position="5"/>
        <end position="200"/>
    </location>
</feature>
<dbReference type="PROSITE" id="PS51722">
    <property type="entry name" value="G_TR_2"/>
    <property type="match status" value="1"/>
</dbReference>
<dbReference type="GO" id="GO:0003924">
    <property type="term" value="F:GTPase activity"/>
    <property type="evidence" value="ECO:0007669"/>
    <property type="project" value="UniProtKB-UniRule"/>
</dbReference>
<keyword evidence="3" id="KW-0690">Ribosome biogenesis</keyword>
<dbReference type="AlphaFoldDB" id="A0A1U6I9S3"/>
<dbReference type="InterPro" id="IPR047041">
    <property type="entry name" value="BipA_GTP-bd_dom"/>
</dbReference>
<dbReference type="Gene3D" id="2.40.30.10">
    <property type="entry name" value="Translation factors"/>
    <property type="match status" value="1"/>
</dbReference>
<dbReference type="PANTHER" id="PTHR42908">
    <property type="entry name" value="TRANSLATION ELONGATION FACTOR-RELATED"/>
    <property type="match status" value="1"/>
</dbReference>
<dbReference type="NCBIfam" id="TIGR01394">
    <property type="entry name" value="TypA_BipA"/>
    <property type="match status" value="1"/>
</dbReference>
<dbReference type="InterPro" id="IPR027417">
    <property type="entry name" value="P-loop_NTPase"/>
</dbReference>
<dbReference type="FunFam" id="3.30.70.870:FF:000003">
    <property type="entry name" value="GTP-binding protein TypA"/>
    <property type="match status" value="1"/>
</dbReference>
<dbReference type="InterPro" id="IPR000640">
    <property type="entry name" value="EFG_V-like"/>
</dbReference>
<comment type="catalytic activity">
    <reaction evidence="3">
        <text>GTP + H2O = GDP + phosphate + H(+)</text>
        <dbReference type="Rhea" id="RHEA:19669"/>
        <dbReference type="ChEBI" id="CHEBI:15377"/>
        <dbReference type="ChEBI" id="CHEBI:15378"/>
        <dbReference type="ChEBI" id="CHEBI:37565"/>
        <dbReference type="ChEBI" id="CHEBI:43474"/>
        <dbReference type="ChEBI" id="CHEBI:58189"/>
    </reaction>
</comment>
<dbReference type="InterPro" id="IPR035651">
    <property type="entry name" value="BipA_V"/>
</dbReference>
<keyword evidence="6" id="KW-1185">Reference proteome</keyword>
<dbReference type="GO" id="GO:0000027">
    <property type="term" value="P:ribosomal large subunit assembly"/>
    <property type="evidence" value="ECO:0007669"/>
    <property type="project" value="UniProtKB-UniRule"/>
</dbReference>
<protein>
    <recommendedName>
        <fullName evidence="3">Large ribosomal subunit assembly factor BipA</fullName>
        <ecNumber evidence="3">3.6.5.-</ecNumber>
    </recommendedName>
    <alternativeName>
        <fullName evidence="3">GTP-binding protein BipA</fullName>
    </alternativeName>
</protein>
<dbReference type="HAMAP" id="MF_00849">
    <property type="entry name" value="BipA"/>
    <property type="match status" value="1"/>
</dbReference>
<dbReference type="InterPro" id="IPR000795">
    <property type="entry name" value="T_Tr_GTP-bd_dom"/>
</dbReference>
<keyword evidence="3" id="KW-0699">rRNA-binding</keyword>
<dbReference type="InterPro" id="IPR047043">
    <property type="entry name" value="BipA_III"/>
</dbReference>
<dbReference type="PROSITE" id="PS00301">
    <property type="entry name" value="G_TR_1"/>
    <property type="match status" value="1"/>
</dbReference>
<dbReference type="InterPro" id="IPR035647">
    <property type="entry name" value="EFG_III/V"/>
</dbReference>
<evidence type="ECO:0000256" key="2">
    <source>
        <dbReference type="ARBA" id="ARBA00023134"/>
    </source>
</evidence>
<dbReference type="RefSeq" id="WP_079731022.1">
    <property type="nucleotide sequence ID" value="NZ_FVZE01000005.1"/>
</dbReference>
<dbReference type="Gene3D" id="3.30.70.240">
    <property type="match status" value="1"/>
</dbReference>
<dbReference type="GO" id="GO:0019843">
    <property type="term" value="F:rRNA binding"/>
    <property type="evidence" value="ECO:0007669"/>
    <property type="project" value="UniProtKB-KW"/>
</dbReference>
<dbReference type="InterPro" id="IPR042116">
    <property type="entry name" value="TypA/BipA_C"/>
</dbReference>
<proteinExistence type="inferred from homology"/>
<evidence type="ECO:0000313" key="6">
    <source>
        <dbReference type="Proteomes" id="UP000190989"/>
    </source>
</evidence>
<name>A0A1U6I9S3_9SPHN</name>
<dbReference type="SUPFAM" id="SSF52540">
    <property type="entry name" value="P-loop containing nucleoside triphosphate hydrolases"/>
    <property type="match status" value="1"/>
</dbReference>
<dbReference type="SUPFAM" id="SSF50447">
    <property type="entry name" value="Translation proteins"/>
    <property type="match status" value="1"/>
</dbReference>
<keyword evidence="3" id="KW-0378">Hydrolase</keyword>
<dbReference type="CDD" id="cd03691">
    <property type="entry name" value="BipA_TypA_II"/>
    <property type="match status" value="1"/>
</dbReference>
<dbReference type="GO" id="GO:0005525">
    <property type="term" value="F:GTP binding"/>
    <property type="evidence" value="ECO:0007669"/>
    <property type="project" value="UniProtKB-UniRule"/>
</dbReference>
<dbReference type="CDD" id="cd01891">
    <property type="entry name" value="TypA_BipA"/>
    <property type="match status" value="1"/>
</dbReference>
<keyword evidence="1 3" id="KW-0547">Nucleotide-binding</keyword>
<sequence>MSAPLPLRNIAIIAHVDHGKTTLVDQLFRQSGTFRDNQRVEERAMDSNDLEKERGITILAKPTSIEWNGYRINIVDTPGHADFGAEVERILSMVDGVILLVDSSEGAMPQTKFVTGKALGLGLKPIVVVNKIDRPDGRHDEVLDEVFDLFVSLDANDEQLDFPTLYASGRNGYASYDPLAREGTLTPLFEKIVEHVPAPNLDVDAPFSFLATLLDRDNFMGRVLTGRVQSGTLKVNDPIRAIDMDGKVIETGRATKVLTFRGLDRVPVDEARAGDIIALAGLEKATVSNTIADPSVTDAIQAQPIDPPTLAMRFAVNDSPLAGREGDKVTSRMIRDRLMREAETNVAIRVTESADKDSFEVAGRGELQLGVLIETMRREGFELGISRPRVLFGTDEAGSRTEPYETVVIDVDDEYSGTVVEKMQRRKAELTDMRPSGAGKTRITFSAPSRGLIGYHGEFLSDTRGTGIMNRLFEKYDAHKGAIEGRLNGVLISNGTGEAVGYALNSLEDRGVLFVKPQEKIYEGMIIGENAKPDDLEVNPMKSKQLTNFRSTGKDDAIRLTPPRVMTLEQAIAYIDDDEMVEVTPQSIRLRKAILDPHERKKASRKKEAA</sequence>
<dbReference type="Gene3D" id="3.40.50.300">
    <property type="entry name" value="P-loop containing nucleotide triphosphate hydrolases"/>
    <property type="match status" value="1"/>
</dbReference>
<dbReference type="NCBIfam" id="TIGR00231">
    <property type="entry name" value="small_GTP"/>
    <property type="match status" value="1"/>
</dbReference>
<dbReference type="STRING" id="428990.SAMN06295987_10513"/>
<dbReference type="EC" id="3.6.5.-" evidence="3"/>
<dbReference type="Pfam" id="PF00009">
    <property type="entry name" value="GTP_EFTU"/>
    <property type="match status" value="1"/>
</dbReference>
<dbReference type="EMBL" id="FVZE01000005">
    <property type="protein sequence ID" value="SLK04775.1"/>
    <property type="molecule type" value="Genomic_DNA"/>
</dbReference>
<dbReference type="PRINTS" id="PR00315">
    <property type="entry name" value="ELONGATNFCT"/>
</dbReference>
<evidence type="ECO:0000313" key="5">
    <source>
        <dbReference type="EMBL" id="SLK04775.1"/>
    </source>
</evidence>
<dbReference type="Pfam" id="PF03144">
    <property type="entry name" value="GTP_EFTU_D2"/>
    <property type="match status" value="1"/>
</dbReference>
<feature type="binding site" evidence="3">
    <location>
        <begin position="17"/>
        <end position="22"/>
    </location>
    <ligand>
        <name>GTP</name>
        <dbReference type="ChEBI" id="CHEBI:37565"/>
    </ligand>
</feature>
<dbReference type="Pfam" id="PF00679">
    <property type="entry name" value="EFG_C"/>
    <property type="match status" value="1"/>
</dbReference>
<dbReference type="Pfam" id="PF21018">
    <property type="entry name" value="BipA_C"/>
    <property type="match status" value="1"/>
</dbReference>
<keyword evidence="3" id="KW-0820">tRNA-binding</keyword>
<dbReference type="CDD" id="cd16263">
    <property type="entry name" value="BipA_III"/>
    <property type="match status" value="1"/>
</dbReference>
<dbReference type="InterPro" id="IPR004161">
    <property type="entry name" value="EFTu-like_2"/>
</dbReference>
<dbReference type="FunFam" id="3.40.50.300:FF:000055">
    <property type="entry name" value="GTP-binding protein TypA"/>
    <property type="match status" value="1"/>
</dbReference>
<dbReference type="Proteomes" id="UP000190989">
    <property type="component" value="Unassembled WGS sequence"/>
</dbReference>
<dbReference type="GO" id="GO:0000049">
    <property type="term" value="F:tRNA binding"/>
    <property type="evidence" value="ECO:0007669"/>
    <property type="project" value="UniProtKB-KW"/>
</dbReference>
<dbReference type="InterPro" id="IPR009000">
    <property type="entry name" value="Transl_B-barrel_sf"/>
</dbReference>
<evidence type="ECO:0000259" key="4">
    <source>
        <dbReference type="PROSITE" id="PS51722"/>
    </source>
</evidence>
<dbReference type="GO" id="GO:1990904">
    <property type="term" value="C:ribonucleoprotein complex"/>
    <property type="evidence" value="ECO:0007669"/>
    <property type="project" value="TreeGrafter"/>
</dbReference>
<evidence type="ECO:0000256" key="3">
    <source>
        <dbReference type="HAMAP-Rule" id="MF_00849"/>
    </source>
</evidence>
<dbReference type="CDD" id="cd03710">
    <property type="entry name" value="BipA_TypA_C"/>
    <property type="match status" value="1"/>
</dbReference>
<dbReference type="InterPro" id="IPR006298">
    <property type="entry name" value="BipA"/>
</dbReference>
<dbReference type="SUPFAM" id="SSF54980">
    <property type="entry name" value="EF-G C-terminal domain-like"/>
    <property type="match status" value="2"/>
</dbReference>
<dbReference type="GO" id="GO:0005829">
    <property type="term" value="C:cytosol"/>
    <property type="evidence" value="ECO:0007669"/>
    <property type="project" value="TreeGrafter"/>
</dbReference>
<dbReference type="InterPro" id="IPR048876">
    <property type="entry name" value="BipA_C"/>
</dbReference>
<dbReference type="FunFam" id="2.40.50.250:FF:000001">
    <property type="entry name" value="GTP-binding protein TypA"/>
    <property type="match status" value="1"/>
</dbReference>
<dbReference type="FunFam" id="3.30.70.240:FF:000002">
    <property type="entry name" value="GTP-binding protein TypA"/>
    <property type="match status" value="1"/>
</dbReference>
<feature type="binding site" evidence="3">
    <location>
        <begin position="130"/>
        <end position="133"/>
    </location>
    <ligand>
        <name>GTP</name>
        <dbReference type="ChEBI" id="CHEBI:37565"/>
    </ligand>
</feature>
<organism evidence="5 6">
    <name type="scientific">Novosphingobium mathurense</name>
    <dbReference type="NCBI Taxonomy" id="428990"/>
    <lineage>
        <taxon>Bacteria</taxon>
        <taxon>Pseudomonadati</taxon>
        <taxon>Pseudomonadota</taxon>
        <taxon>Alphaproteobacteria</taxon>
        <taxon>Sphingomonadales</taxon>
        <taxon>Sphingomonadaceae</taxon>
        <taxon>Novosphingobium</taxon>
    </lineage>
</organism>
<comment type="similarity">
    <text evidence="3">Belongs to the TRAFAC class translation factor GTPase superfamily. Classic translation factor GTPase family. BipA subfamily.</text>
</comment>
<accession>A0A1U6I9S3</accession>
<keyword evidence="3" id="KW-0694">RNA-binding</keyword>